<protein>
    <submittedName>
        <fullName evidence="2">Uncharacterized protein</fullName>
    </submittedName>
</protein>
<feature type="transmembrane region" description="Helical" evidence="1">
    <location>
        <begin position="59"/>
        <end position="79"/>
    </location>
</feature>
<sequence>MCGRENMNVFWIGGLFWLSIGAALVFLIRGVMRQQFLSFLLCALLLLPSAYYFSGAENAYRWIMLSPLVPLLAAGWLSMKKR</sequence>
<reference evidence="2 3" key="1">
    <citation type="journal article" date="2014" name="Genome Announc.">
        <title>Complete Genome Sequence of the Thermophilic Polychlorinated Biphenyl Degrader Geobacillus sp. Strain JF8 (NBRC 109937).</title>
        <authorList>
            <person name="Shintani M."/>
            <person name="Ohtsubo Y."/>
            <person name="Fukuda K."/>
            <person name="Hosoyama A."/>
            <person name="Ohji S."/>
            <person name="Yamazoe A."/>
            <person name="Fujita N."/>
            <person name="Nagata Y."/>
            <person name="Tsuda M."/>
            <person name="Hatta T."/>
            <person name="Kimbara K."/>
        </authorList>
    </citation>
    <scope>NUCLEOTIDE SEQUENCE [LARGE SCALE GENOMIC DNA]</scope>
    <source>
        <strain evidence="2 3">JF8</strain>
    </source>
</reference>
<dbReference type="Proteomes" id="UP000015500">
    <property type="component" value="Chromosome"/>
</dbReference>
<keyword evidence="3" id="KW-1185">Reference proteome</keyword>
<dbReference type="PATRIC" id="fig|1345697.3.peg.1689"/>
<evidence type="ECO:0000313" key="2">
    <source>
        <dbReference type="EMBL" id="AGT32035.1"/>
    </source>
</evidence>
<name>S5ZCV0_GEOG3</name>
<dbReference type="HOGENOM" id="CLU_190460_0_0_9"/>
<organism evidence="2 3">
    <name type="scientific">Geobacillus genomosp. 3</name>
    <dbReference type="NCBI Taxonomy" id="1921421"/>
    <lineage>
        <taxon>Bacteria</taxon>
        <taxon>Bacillati</taxon>
        <taxon>Bacillota</taxon>
        <taxon>Bacilli</taxon>
        <taxon>Bacillales</taxon>
        <taxon>Anoxybacillaceae</taxon>
        <taxon>Geobacillus</taxon>
    </lineage>
</organism>
<dbReference type="EMBL" id="CP006254">
    <property type="protein sequence ID" value="AGT32035.1"/>
    <property type="molecule type" value="Genomic_DNA"/>
</dbReference>
<feature type="transmembrane region" description="Helical" evidence="1">
    <location>
        <begin position="35"/>
        <end position="53"/>
    </location>
</feature>
<proteinExistence type="predicted"/>
<evidence type="ECO:0000313" key="3">
    <source>
        <dbReference type="Proteomes" id="UP000015500"/>
    </source>
</evidence>
<accession>S5ZCV0</accession>
<feature type="transmembrane region" description="Helical" evidence="1">
    <location>
        <begin position="6"/>
        <end position="28"/>
    </location>
</feature>
<keyword evidence="1" id="KW-1133">Transmembrane helix</keyword>
<gene>
    <name evidence="2" type="ORF">M493_08805</name>
</gene>
<dbReference type="AlphaFoldDB" id="S5ZCV0"/>
<keyword evidence="1" id="KW-0472">Membrane</keyword>
<keyword evidence="1" id="KW-0812">Transmembrane</keyword>
<dbReference type="KEGG" id="gjf:M493_08805"/>
<evidence type="ECO:0000256" key="1">
    <source>
        <dbReference type="SAM" id="Phobius"/>
    </source>
</evidence>